<evidence type="ECO:0000256" key="1">
    <source>
        <dbReference type="SAM" id="MobiDB-lite"/>
    </source>
</evidence>
<dbReference type="VEuPathDB" id="FungiDB:PC110_g16435"/>
<gene>
    <name evidence="4" type="ORF">PC110_g11345</name>
    <name evidence="3" type="ORF">PC110_g16435</name>
    <name evidence="2" type="ORF">PC117_g20149</name>
</gene>
<evidence type="ECO:0000313" key="2">
    <source>
        <dbReference type="EMBL" id="KAG2907735.1"/>
    </source>
</evidence>
<feature type="compositionally biased region" description="Polar residues" evidence="1">
    <location>
        <begin position="21"/>
        <end position="30"/>
    </location>
</feature>
<dbReference type="Proteomes" id="UP000736787">
    <property type="component" value="Unassembled WGS sequence"/>
</dbReference>
<reference evidence="2" key="2">
    <citation type="submission" date="2018-10" db="EMBL/GenBank/DDBJ databases">
        <title>Effector identification in a new, highly contiguous assembly of the strawberry crown rot pathogen Phytophthora cactorum.</title>
        <authorList>
            <person name="Armitage A.D."/>
            <person name="Nellist C.F."/>
            <person name="Bates H."/>
            <person name="Vickerstaff R.J."/>
            <person name="Harrison R.J."/>
        </authorList>
    </citation>
    <scope>NUCLEOTIDE SEQUENCE</scope>
    <source>
        <strain evidence="2">4040</strain>
    </source>
</reference>
<reference evidence="3 5" key="1">
    <citation type="submission" date="2018-01" db="EMBL/GenBank/DDBJ databases">
        <title>Draft genome of the strawberry crown rot pathogen Phytophthora cactorum.</title>
        <authorList>
            <person name="Armitage A.D."/>
            <person name="Lysoe E."/>
            <person name="Nellist C.F."/>
            <person name="Harrison R.J."/>
            <person name="Brurberg M.B."/>
        </authorList>
    </citation>
    <scope>NUCLEOTIDE SEQUENCE [LARGE SCALE GENOMIC DNA]</scope>
    <source>
        <strain evidence="3 5">10300</strain>
    </source>
</reference>
<keyword evidence="5" id="KW-1185">Reference proteome</keyword>
<dbReference type="Proteomes" id="UP000251314">
    <property type="component" value="Unassembled WGS sequence"/>
</dbReference>
<dbReference type="EMBL" id="MJFZ01000585">
    <property type="protein sequence ID" value="RAW27158.1"/>
    <property type="molecule type" value="Genomic_DNA"/>
</dbReference>
<dbReference type="AlphaFoldDB" id="A0A329RVG5"/>
<proteinExistence type="predicted"/>
<protein>
    <submittedName>
        <fullName evidence="3">Uncharacterized protein</fullName>
    </submittedName>
</protein>
<feature type="compositionally biased region" description="Basic and acidic residues" evidence="1">
    <location>
        <begin position="61"/>
        <end position="73"/>
    </location>
</feature>
<name>A0A329RVG5_9STRA</name>
<organism evidence="3 5">
    <name type="scientific">Phytophthora cactorum</name>
    <dbReference type="NCBI Taxonomy" id="29920"/>
    <lineage>
        <taxon>Eukaryota</taxon>
        <taxon>Sar</taxon>
        <taxon>Stramenopiles</taxon>
        <taxon>Oomycota</taxon>
        <taxon>Peronosporomycetes</taxon>
        <taxon>Peronosporales</taxon>
        <taxon>Peronosporaceae</taxon>
        <taxon>Phytophthora</taxon>
    </lineage>
</organism>
<sequence length="102" mass="11243">MLGRVAAPLDFRLYNPKVVSRSFSGTNKPPQYTEGGGFDMYRAQPESSLSQRGCRGVLDGTDVRHPSNGDEQIGWDKRNLFARDTMLRGLLTKDAKPCVPAA</sequence>
<comment type="caution">
    <text evidence="3">The sequence shown here is derived from an EMBL/GenBank/DDBJ whole genome shotgun (WGS) entry which is preliminary data.</text>
</comment>
<dbReference type="STRING" id="29920.A0A329RVG5"/>
<dbReference type="VEuPathDB" id="FungiDB:PC110_g11345"/>
<dbReference type="EMBL" id="MJFZ01000282">
    <property type="protein sequence ID" value="RAW32315.1"/>
    <property type="molecule type" value="Genomic_DNA"/>
</dbReference>
<dbReference type="OrthoDB" id="133914at2759"/>
<evidence type="ECO:0000313" key="5">
    <source>
        <dbReference type="Proteomes" id="UP000251314"/>
    </source>
</evidence>
<feature type="region of interest" description="Disordered" evidence="1">
    <location>
        <begin position="20"/>
        <end position="73"/>
    </location>
</feature>
<evidence type="ECO:0000313" key="4">
    <source>
        <dbReference type="EMBL" id="RAW32315.1"/>
    </source>
</evidence>
<evidence type="ECO:0000313" key="3">
    <source>
        <dbReference type="EMBL" id="RAW27158.1"/>
    </source>
</evidence>
<dbReference type="EMBL" id="RCMK01000921">
    <property type="protein sequence ID" value="KAG2907735.1"/>
    <property type="molecule type" value="Genomic_DNA"/>
</dbReference>
<accession>A0A329RVG5</accession>